<protein>
    <submittedName>
        <fullName evidence="1">Uncharacterized protein</fullName>
    </submittedName>
</protein>
<dbReference type="EMBL" id="JFAQ01000049">
    <property type="protein sequence ID" value="KPL49832.1"/>
    <property type="molecule type" value="Genomic_DNA"/>
</dbReference>
<evidence type="ECO:0000313" key="2">
    <source>
        <dbReference type="Proteomes" id="UP000054035"/>
    </source>
</evidence>
<proteinExistence type="predicted"/>
<dbReference type="AlphaFoldDB" id="A0A0P6VW73"/>
<comment type="caution">
    <text evidence="1">The sequence shown here is derived from an EMBL/GenBank/DDBJ whole genome shotgun (WGS) entry which is preliminary data.</text>
</comment>
<dbReference type="RefSeq" id="WP_054318765.1">
    <property type="nucleotide sequence ID" value="NZ_JFAQ01000049.1"/>
</dbReference>
<sequence>MHLIASWVAAAFGALPHLIVEMTVSGLAVSRCPFINLHRRDLMADAMRQRPGSAVLVLDGARAASAALLLSTWSIPLTDAAWLLRLSAVRP</sequence>
<accession>A0A0P6VW73</accession>
<dbReference type="PATRIC" id="fig|53413.25.peg.3481"/>
<name>A0A0P6VW73_9XANT</name>
<dbReference type="Proteomes" id="UP000054035">
    <property type="component" value="Unassembled WGS sequence"/>
</dbReference>
<reference evidence="1 2" key="1">
    <citation type="submission" date="2014-02" db="EMBL/GenBank/DDBJ databases">
        <title>Genome sequence of Xanthomonas axonopodis DSM 3585 (T).</title>
        <authorList>
            <person name="Midha S."/>
            <person name="Patil P.B."/>
        </authorList>
    </citation>
    <scope>NUCLEOTIDE SEQUENCE [LARGE SCALE GENOMIC DNA]</scope>
    <source>
        <strain evidence="1 2">DSM 3585</strain>
    </source>
</reference>
<evidence type="ECO:0000313" key="1">
    <source>
        <dbReference type="EMBL" id="KPL49832.1"/>
    </source>
</evidence>
<gene>
    <name evidence="1" type="ORF">XAXN_05325</name>
</gene>
<organism evidence="1 2">
    <name type="scientific">Xanthomonas axonopodis</name>
    <dbReference type="NCBI Taxonomy" id="53413"/>
    <lineage>
        <taxon>Bacteria</taxon>
        <taxon>Pseudomonadati</taxon>
        <taxon>Pseudomonadota</taxon>
        <taxon>Gammaproteobacteria</taxon>
        <taxon>Lysobacterales</taxon>
        <taxon>Lysobacteraceae</taxon>
        <taxon>Xanthomonas</taxon>
    </lineage>
</organism>